<dbReference type="EMBL" id="CP002879">
    <property type="protein sequence ID" value="AEI82494.1"/>
    <property type="molecule type" value="Genomic_DNA"/>
</dbReference>
<feature type="compositionally biased region" description="Basic and acidic residues" evidence="1">
    <location>
        <begin position="362"/>
        <end position="371"/>
    </location>
</feature>
<keyword evidence="2" id="KW-0614">Plasmid</keyword>
<proteinExistence type="predicted"/>
<protein>
    <recommendedName>
        <fullName evidence="4">DUF3300 domain-containing protein</fullName>
    </recommendedName>
</protein>
<reference evidence="2 3" key="1">
    <citation type="journal article" date="2011" name="J. Bacteriol.">
        <title>Complete genome sequence of the type strain Cupriavidus necator N-1.</title>
        <authorList>
            <person name="Poehlein A."/>
            <person name="Kusian B."/>
            <person name="Friedrich B."/>
            <person name="Daniel R."/>
            <person name="Bowien B."/>
        </authorList>
    </citation>
    <scope>NUCLEOTIDE SEQUENCE [LARGE SCALE GENOMIC DNA]</scope>
    <source>
        <strain evidence="3">ATCC 43291 / DSM 13513 / CCUG 52238 / LMG 8453 / N-1</strain>
        <plasmid evidence="2 3">pBB1</plasmid>
    </source>
</reference>
<feature type="region of interest" description="Disordered" evidence="1">
    <location>
        <begin position="350"/>
        <end position="382"/>
    </location>
</feature>
<dbReference type="InterPro" id="IPR021728">
    <property type="entry name" value="DUF3300"/>
</dbReference>
<evidence type="ECO:0000313" key="2">
    <source>
        <dbReference type="EMBL" id="AEI82494.1"/>
    </source>
</evidence>
<geneLocation type="plasmid" evidence="2 3">
    <name>pBB1</name>
</geneLocation>
<evidence type="ECO:0000256" key="1">
    <source>
        <dbReference type="SAM" id="MobiDB-lite"/>
    </source>
</evidence>
<evidence type="ECO:0000313" key="3">
    <source>
        <dbReference type="Proteomes" id="UP000006798"/>
    </source>
</evidence>
<sequence>MAPTYPLEVALAARWSKAHPNLKGDDAVKVVQNESWDVSVKSLVAFPQILAPTGDKLDWTQKLGDAFLAQQKEVFNAVQRLRVRAQQAGHLKSGPQQTVTVETATSGEAAQQTIVRIEPADPQVIYVPVYNPAIVYGGWGYAGYPYYYWPPYAPYYPGDAFVGGIAWGIGLGGAIAYASKFEGGRWQHDARHRQGVAYRDNATRERYGRSMADAAGRNNFRGRDATGAGTMASRAWAVAAAPCSVTSIAEARACVQAPAALAASAVALAADEVAVEDVREPCPFGVVSVAFLWSAGGRPGPVCIQGTRFYAGDYEIAQDADIIVITAAVGVKPGQTLQWCHPLRDRQCNRVNSKRSSTTGPRPDHDGRADHPAAACARGQPD</sequence>
<organism evidence="2 3">
    <name type="scientific">Cupriavidus necator (strain ATCC 43291 / DSM 13513 / CCUG 52238 / LMG 8453 / N-1)</name>
    <name type="common">Ralstonia eutropha</name>
    <dbReference type="NCBI Taxonomy" id="1042878"/>
    <lineage>
        <taxon>Bacteria</taxon>
        <taxon>Pseudomonadati</taxon>
        <taxon>Pseudomonadota</taxon>
        <taxon>Betaproteobacteria</taxon>
        <taxon>Burkholderiales</taxon>
        <taxon>Burkholderiaceae</taxon>
        <taxon>Cupriavidus</taxon>
    </lineage>
</organism>
<dbReference type="HOGENOM" id="CLU_723028_0_0_4"/>
<dbReference type="AlphaFoldDB" id="F8GUU0"/>
<dbReference type="Proteomes" id="UP000006798">
    <property type="component" value="Plasmid pBB1"/>
</dbReference>
<dbReference type="PANTHER" id="PTHR40269">
    <property type="entry name" value="OUTER MEMBRANE PROTEIN-RELATED"/>
    <property type="match status" value="1"/>
</dbReference>
<feature type="compositionally biased region" description="Polar residues" evidence="1">
    <location>
        <begin position="350"/>
        <end position="360"/>
    </location>
</feature>
<name>F8GUU0_CUPNN</name>
<dbReference type="PANTHER" id="PTHR40269:SF1">
    <property type="entry name" value="OUTER MEMBRANE PROTEIN"/>
    <property type="match status" value="1"/>
</dbReference>
<dbReference type="Pfam" id="PF11737">
    <property type="entry name" value="DUF3300"/>
    <property type="match status" value="1"/>
</dbReference>
<accession>F8GUU0</accession>
<gene>
    <name evidence="2" type="ordered locus">CNE_BB1p10860</name>
</gene>
<dbReference type="KEGG" id="cnc:CNE_BB1p10860"/>
<evidence type="ECO:0008006" key="4">
    <source>
        <dbReference type="Google" id="ProtNLM"/>
    </source>
</evidence>